<name>A0A3N0GQX2_9ACTN</name>
<dbReference type="AlphaFoldDB" id="A0A3N0GQX2"/>
<evidence type="ECO:0000313" key="8">
    <source>
        <dbReference type="Proteomes" id="UP000279994"/>
    </source>
</evidence>
<evidence type="ECO:0000256" key="3">
    <source>
        <dbReference type="ARBA" id="ARBA00022801"/>
    </source>
</evidence>
<keyword evidence="2" id="KW-0645">Protease</keyword>
<comment type="similarity">
    <text evidence="1">Belongs to the peptidase C40 family.</text>
</comment>
<dbReference type="PROSITE" id="PS51935">
    <property type="entry name" value="NLPC_P60"/>
    <property type="match status" value="1"/>
</dbReference>
<dbReference type="InterPro" id="IPR000064">
    <property type="entry name" value="NLP_P60_dom"/>
</dbReference>
<keyword evidence="3" id="KW-0378">Hydrolase</keyword>
<feature type="chain" id="PRO_5039554044" evidence="5">
    <location>
        <begin position="29"/>
        <end position="191"/>
    </location>
</feature>
<dbReference type="PANTHER" id="PTHR47359">
    <property type="entry name" value="PEPTIDOGLYCAN DL-ENDOPEPTIDASE CWLO"/>
    <property type="match status" value="1"/>
</dbReference>
<dbReference type="Gene3D" id="3.90.1720.10">
    <property type="entry name" value="endopeptidase domain like (from Nostoc punctiforme)"/>
    <property type="match status" value="1"/>
</dbReference>
<protein>
    <submittedName>
        <fullName evidence="7">NlpC/P60 family protein</fullName>
    </submittedName>
</protein>
<sequence length="191" mass="20450">MLRPALNTTMAATVATLAVLGGSTFGSTAPDATSTPAATSPVQATAPDLSLAAATTTAHRRHHRRHHHRHAITAAQGLHVLRVAAAQSGDRYVYGAIGPNAFDCSGLTAYAYRIATGKHLPHNSSAQQGWTRRISAREARPGDLVFFHDGGHVYHVAIYAGHHTIVHAPYPGQRVKRERIWTSAVTYGRVV</sequence>
<reference evidence="7 8" key="1">
    <citation type="submission" date="2018-11" db="EMBL/GenBank/DDBJ databases">
        <authorList>
            <person name="Li F."/>
        </authorList>
    </citation>
    <scope>NUCLEOTIDE SEQUENCE [LARGE SCALE GENOMIC DNA]</scope>
    <source>
        <strain evidence="7 8">Gsoil 818</strain>
    </source>
</reference>
<keyword evidence="4" id="KW-0788">Thiol protease</keyword>
<feature type="domain" description="NlpC/P60" evidence="6">
    <location>
        <begin position="74"/>
        <end position="191"/>
    </location>
</feature>
<dbReference type="Pfam" id="PF00877">
    <property type="entry name" value="NLPC_P60"/>
    <property type="match status" value="1"/>
</dbReference>
<dbReference type="SUPFAM" id="SSF54001">
    <property type="entry name" value="Cysteine proteinases"/>
    <property type="match status" value="1"/>
</dbReference>
<comment type="caution">
    <text evidence="7">The sequence shown here is derived from an EMBL/GenBank/DDBJ whole genome shotgun (WGS) entry which is preliminary data.</text>
</comment>
<accession>A0A3N0GQX2</accession>
<gene>
    <name evidence="7" type="ORF">EFL26_09990</name>
</gene>
<dbReference type="GO" id="GO:0006508">
    <property type="term" value="P:proteolysis"/>
    <property type="evidence" value="ECO:0007669"/>
    <property type="project" value="UniProtKB-KW"/>
</dbReference>
<proteinExistence type="inferred from homology"/>
<evidence type="ECO:0000313" key="7">
    <source>
        <dbReference type="EMBL" id="RNM14789.1"/>
    </source>
</evidence>
<evidence type="ECO:0000259" key="6">
    <source>
        <dbReference type="PROSITE" id="PS51935"/>
    </source>
</evidence>
<evidence type="ECO:0000256" key="5">
    <source>
        <dbReference type="SAM" id="SignalP"/>
    </source>
</evidence>
<keyword evidence="5" id="KW-0732">Signal</keyword>
<dbReference type="EMBL" id="RJSF01000037">
    <property type="protein sequence ID" value="RNM14789.1"/>
    <property type="molecule type" value="Genomic_DNA"/>
</dbReference>
<evidence type="ECO:0000256" key="2">
    <source>
        <dbReference type="ARBA" id="ARBA00022670"/>
    </source>
</evidence>
<feature type="signal peptide" evidence="5">
    <location>
        <begin position="1"/>
        <end position="28"/>
    </location>
</feature>
<evidence type="ECO:0000256" key="1">
    <source>
        <dbReference type="ARBA" id="ARBA00007074"/>
    </source>
</evidence>
<dbReference type="InterPro" id="IPR051794">
    <property type="entry name" value="PG_Endopeptidase_C40"/>
</dbReference>
<evidence type="ECO:0000256" key="4">
    <source>
        <dbReference type="ARBA" id="ARBA00022807"/>
    </source>
</evidence>
<dbReference type="GO" id="GO:0008234">
    <property type="term" value="F:cysteine-type peptidase activity"/>
    <property type="evidence" value="ECO:0007669"/>
    <property type="project" value="UniProtKB-KW"/>
</dbReference>
<keyword evidence="8" id="KW-1185">Reference proteome</keyword>
<dbReference type="InterPro" id="IPR038765">
    <property type="entry name" value="Papain-like_cys_pep_sf"/>
</dbReference>
<dbReference type="Proteomes" id="UP000279994">
    <property type="component" value="Unassembled WGS sequence"/>
</dbReference>
<organism evidence="7 8">
    <name type="scientific">Nocardioides pocheonensis</name>
    <dbReference type="NCBI Taxonomy" id="661485"/>
    <lineage>
        <taxon>Bacteria</taxon>
        <taxon>Bacillati</taxon>
        <taxon>Actinomycetota</taxon>
        <taxon>Actinomycetes</taxon>
        <taxon>Propionibacteriales</taxon>
        <taxon>Nocardioidaceae</taxon>
        <taxon>Nocardioides</taxon>
    </lineage>
</organism>
<dbReference type="PANTHER" id="PTHR47359:SF3">
    <property type="entry name" value="NLP_P60 DOMAIN-CONTAINING PROTEIN-RELATED"/>
    <property type="match status" value="1"/>
</dbReference>